<accession>A0A401LG95</accession>
<dbReference type="Proteomes" id="UP000287361">
    <property type="component" value="Unassembled WGS sequence"/>
</dbReference>
<comment type="caution">
    <text evidence="1">The sequence shown here is derived from an EMBL/GenBank/DDBJ whole genome shotgun (WGS) entry which is preliminary data.</text>
</comment>
<dbReference type="EMBL" id="BHVZ01000014">
    <property type="protein sequence ID" value="GCB30536.1"/>
    <property type="molecule type" value="Genomic_DNA"/>
</dbReference>
<proteinExistence type="predicted"/>
<organism evidence="1 2">
    <name type="scientific">Anaerotignum faecicola</name>
    <dbReference type="NCBI Taxonomy" id="2358141"/>
    <lineage>
        <taxon>Bacteria</taxon>
        <taxon>Bacillati</taxon>
        <taxon>Bacillota</taxon>
        <taxon>Clostridia</taxon>
        <taxon>Lachnospirales</taxon>
        <taxon>Anaerotignaceae</taxon>
        <taxon>Anaerotignum</taxon>
    </lineage>
</organism>
<evidence type="ECO:0000313" key="1">
    <source>
        <dbReference type="EMBL" id="GCB30536.1"/>
    </source>
</evidence>
<keyword evidence="2" id="KW-1185">Reference proteome</keyword>
<reference evidence="1 2" key="1">
    <citation type="submission" date="2018-10" db="EMBL/GenBank/DDBJ databases">
        <title>Draft Genome Sequence of Anaerotignum sp. KCTC 15736.</title>
        <authorList>
            <person name="Choi S.H."/>
            <person name="Kim J.S."/>
            <person name="Kang S.W."/>
            <person name="Lee J.S."/>
            <person name="Park S.H."/>
        </authorList>
    </citation>
    <scope>NUCLEOTIDE SEQUENCE [LARGE SCALE GENOMIC DNA]</scope>
    <source>
        <strain evidence="1 2">KCTC 15736</strain>
    </source>
</reference>
<dbReference type="AlphaFoldDB" id="A0A401LG95"/>
<evidence type="ECO:0000313" key="2">
    <source>
        <dbReference type="Proteomes" id="UP000287361"/>
    </source>
</evidence>
<protein>
    <submittedName>
        <fullName evidence="1">Uncharacterized protein</fullName>
    </submittedName>
</protein>
<dbReference type="Gene3D" id="1.10.287.1080">
    <property type="entry name" value="MazG-like"/>
    <property type="match status" value="1"/>
</dbReference>
<gene>
    <name evidence="1" type="ORF">KGMB03357_21970</name>
</gene>
<name>A0A401LG95_9FIRM</name>
<sequence>MADYKKMQENIKLICERVSMGERMAMLAEETAELADAAQLLLESITESRRRGRKFACGRYASEEVEEEIADVLAVMLCTFDGETIYKVLDYSDSHAKPARSAGELKKRLRELIALSGIVRYVAFKRRRIGNKENPTDWRQEQAEEFLSVFVGGLLAAMSGILRQWQLAGIGCKMEQKLDRWAMRLKGETENGNDLQQD</sequence>